<keyword evidence="1" id="KW-0812">Transmembrane</keyword>
<dbReference type="EMBL" id="WTPW01000646">
    <property type="protein sequence ID" value="KAF0492466.1"/>
    <property type="molecule type" value="Genomic_DNA"/>
</dbReference>
<keyword evidence="2" id="KW-0732">Signal</keyword>
<evidence type="ECO:0000313" key="3">
    <source>
        <dbReference type="EMBL" id="KAF0492466.1"/>
    </source>
</evidence>
<feature type="chain" id="PRO_5034503082" evidence="2">
    <location>
        <begin position="22"/>
        <end position="275"/>
    </location>
</feature>
<sequence>MDFKYLLILLFLIFFISSVHNQAIYKCDYNTPCRCPKLPQGQYCGGQIGCNPNNVYECNPFGGTCEYGYRVSCACCGKLTCQPTTVTVTKHVTETLTTSVTTTLIKTKILTVTIPVMTTVTTTETTTETATLIKTKTLTVTTPVTTTETTTLTKTKIFTVTTPVTTTETTTITKIIIITVTTPVTTTETTTFIKTKILTVSTPVTTMVTTTATETITKRFPIRPINDPGSPSFIKILDSITGILVIIFATIWVCLFYKPSQEHNEIRYENVPDRK</sequence>
<keyword evidence="4" id="KW-1185">Reference proteome</keyword>
<reference evidence="3 4" key="1">
    <citation type="journal article" date="2019" name="Environ. Microbiol.">
        <title>At the nexus of three kingdoms: the genome of the mycorrhizal fungus Gigaspora margarita provides insights into plant, endobacterial and fungal interactions.</title>
        <authorList>
            <person name="Venice F."/>
            <person name="Ghignone S."/>
            <person name="Salvioli di Fossalunga A."/>
            <person name="Amselem J."/>
            <person name="Novero M."/>
            <person name="Xianan X."/>
            <person name="Sedzielewska Toro K."/>
            <person name="Morin E."/>
            <person name="Lipzen A."/>
            <person name="Grigoriev I.V."/>
            <person name="Henrissat B."/>
            <person name="Martin F.M."/>
            <person name="Bonfante P."/>
        </authorList>
    </citation>
    <scope>NUCLEOTIDE SEQUENCE [LARGE SCALE GENOMIC DNA]</scope>
    <source>
        <strain evidence="3 4">BEG34</strain>
    </source>
</reference>
<feature type="signal peptide" evidence="2">
    <location>
        <begin position="1"/>
        <end position="21"/>
    </location>
</feature>
<evidence type="ECO:0000256" key="2">
    <source>
        <dbReference type="SAM" id="SignalP"/>
    </source>
</evidence>
<dbReference type="Proteomes" id="UP000439903">
    <property type="component" value="Unassembled WGS sequence"/>
</dbReference>
<feature type="transmembrane region" description="Helical" evidence="1">
    <location>
        <begin position="236"/>
        <end position="257"/>
    </location>
</feature>
<dbReference type="AlphaFoldDB" id="A0A8H4AGA8"/>
<evidence type="ECO:0000313" key="4">
    <source>
        <dbReference type="Proteomes" id="UP000439903"/>
    </source>
</evidence>
<proteinExistence type="predicted"/>
<protein>
    <submittedName>
        <fullName evidence="3">Uncharacterized protein</fullName>
    </submittedName>
</protein>
<organism evidence="3 4">
    <name type="scientific">Gigaspora margarita</name>
    <dbReference type="NCBI Taxonomy" id="4874"/>
    <lineage>
        <taxon>Eukaryota</taxon>
        <taxon>Fungi</taxon>
        <taxon>Fungi incertae sedis</taxon>
        <taxon>Mucoromycota</taxon>
        <taxon>Glomeromycotina</taxon>
        <taxon>Glomeromycetes</taxon>
        <taxon>Diversisporales</taxon>
        <taxon>Gigasporaceae</taxon>
        <taxon>Gigaspora</taxon>
    </lineage>
</organism>
<keyword evidence="1" id="KW-1133">Transmembrane helix</keyword>
<comment type="caution">
    <text evidence="3">The sequence shown here is derived from an EMBL/GenBank/DDBJ whole genome shotgun (WGS) entry which is preliminary data.</text>
</comment>
<accession>A0A8H4AGA8</accession>
<gene>
    <name evidence="3" type="ORF">F8M41_021718</name>
</gene>
<keyword evidence="1" id="KW-0472">Membrane</keyword>
<evidence type="ECO:0000256" key="1">
    <source>
        <dbReference type="SAM" id="Phobius"/>
    </source>
</evidence>
<dbReference type="OrthoDB" id="2443686at2759"/>
<name>A0A8H4AGA8_GIGMA</name>